<proteinExistence type="predicted"/>
<organism evidence="2 3">
    <name type="scientific">Nocardioides cavernae</name>
    <dbReference type="NCBI Taxonomy" id="1921566"/>
    <lineage>
        <taxon>Bacteria</taxon>
        <taxon>Bacillati</taxon>
        <taxon>Actinomycetota</taxon>
        <taxon>Actinomycetes</taxon>
        <taxon>Propionibacteriales</taxon>
        <taxon>Nocardioidaceae</taxon>
        <taxon>Nocardioides</taxon>
    </lineage>
</organism>
<feature type="transmembrane region" description="Helical" evidence="1">
    <location>
        <begin position="314"/>
        <end position="335"/>
    </location>
</feature>
<keyword evidence="1" id="KW-0812">Transmembrane</keyword>
<dbReference type="EMBL" id="JACXYZ010000001">
    <property type="protein sequence ID" value="MBD3924282.1"/>
    <property type="molecule type" value="Genomic_DNA"/>
</dbReference>
<keyword evidence="1" id="KW-1133">Transmembrane helix</keyword>
<reference evidence="2 3" key="1">
    <citation type="submission" date="2020-09" db="EMBL/GenBank/DDBJ databases">
        <title>novel species in genus Nocardioides.</title>
        <authorList>
            <person name="Zhang G."/>
        </authorList>
    </citation>
    <scope>NUCLEOTIDE SEQUENCE [LARGE SCALE GENOMIC DNA]</scope>
    <source>
        <strain evidence="2 3">KCTC 39551</strain>
    </source>
</reference>
<feature type="transmembrane region" description="Helical" evidence="1">
    <location>
        <begin position="251"/>
        <end position="270"/>
    </location>
</feature>
<keyword evidence="1" id="KW-0472">Membrane</keyword>
<evidence type="ECO:0000313" key="3">
    <source>
        <dbReference type="Proteomes" id="UP000618818"/>
    </source>
</evidence>
<sequence>MKRLDVTDASGTALSVWGRDDNGRLAQAALTSYLTGLLGRDLTDREELTLHRIVFATDAEAAYPDLQRLSRTLSKAGDGGASLMAIASDLAANFLLVVEVPTDSVGSRSLVKLQHEGDIGEGEQFNALATVHGYRFEGAAWSSVASWHVEIHAPPGLAIAGLTARVSDTDDKGELVTREVLISPATGPTAHISGEKTPLGSLSFADLELRPAAAGLVNQTVAGAIAASLLLGAGCIWTDRLFDAVKEADRAAAVAAVMLAVPAVLIALVARGPEHPLVSRLLLAPRLVNFAVATVLLATAAALVLGLDQYAFEWTLRALLAGQLLLLIVAIGIRIRAVGGRT</sequence>
<evidence type="ECO:0000256" key="1">
    <source>
        <dbReference type="SAM" id="Phobius"/>
    </source>
</evidence>
<dbReference type="Proteomes" id="UP000618818">
    <property type="component" value="Unassembled WGS sequence"/>
</dbReference>
<feature type="transmembrane region" description="Helical" evidence="1">
    <location>
        <begin position="290"/>
        <end position="307"/>
    </location>
</feature>
<gene>
    <name evidence="2" type="ORF">IEZ26_06585</name>
</gene>
<keyword evidence="3" id="KW-1185">Reference proteome</keyword>
<feature type="transmembrane region" description="Helical" evidence="1">
    <location>
        <begin position="220"/>
        <end position="239"/>
    </location>
</feature>
<evidence type="ECO:0000313" key="2">
    <source>
        <dbReference type="EMBL" id="MBD3924282.1"/>
    </source>
</evidence>
<comment type="caution">
    <text evidence="2">The sequence shown here is derived from an EMBL/GenBank/DDBJ whole genome shotgun (WGS) entry which is preliminary data.</text>
</comment>
<protein>
    <submittedName>
        <fullName evidence="2">Uncharacterized protein</fullName>
    </submittedName>
</protein>
<dbReference type="RefSeq" id="WP_191194066.1">
    <property type="nucleotide sequence ID" value="NZ_JACXYZ010000001.1"/>
</dbReference>
<accession>A0ABR8N820</accession>
<name>A0ABR8N820_9ACTN</name>